<dbReference type="InterPro" id="IPR005119">
    <property type="entry name" value="LysR_subst-bd"/>
</dbReference>
<protein>
    <submittedName>
        <fullName evidence="6">HTH-type transcriptional regulator BenM</fullName>
    </submittedName>
</protein>
<organism evidence="6 7">
    <name type="scientific">Pandoraea iniqua</name>
    <dbReference type="NCBI Taxonomy" id="2508288"/>
    <lineage>
        <taxon>Bacteria</taxon>
        <taxon>Pseudomonadati</taxon>
        <taxon>Pseudomonadota</taxon>
        <taxon>Betaproteobacteria</taxon>
        <taxon>Burkholderiales</taxon>
        <taxon>Burkholderiaceae</taxon>
        <taxon>Pandoraea</taxon>
    </lineage>
</organism>
<name>A0A5E4WJD7_9BURK</name>
<dbReference type="Gene3D" id="1.10.10.10">
    <property type="entry name" value="Winged helix-like DNA-binding domain superfamily/Winged helix DNA-binding domain"/>
    <property type="match status" value="1"/>
</dbReference>
<keyword evidence="4" id="KW-0804">Transcription</keyword>
<gene>
    <name evidence="6" type="primary">benM_8</name>
    <name evidence="6" type="ORF">PIN31115_03249</name>
</gene>
<comment type="similarity">
    <text evidence="1">Belongs to the LysR transcriptional regulatory family.</text>
</comment>
<evidence type="ECO:0000256" key="1">
    <source>
        <dbReference type="ARBA" id="ARBA00009437"/>
    </source>
</evidence>
<reference evidence="6 7" key="1">
    <citation type="submission" date="2019-08" db="EMBL/GenBank/DDBJ databases">
        <authorList>
            <person name="Peeters C."/>
        </authorList>
    </citation>
    <scope>NUCLEOTIDE SEQUENCE [LARGE SCALE GENOMIC DNA]</scope>
    <source>
        <strain evidence="6 7">LMG 31115</strain>
    </source>
</reference>
<dbReference type="InterPro" id="IPR037410">
    <property type="entry name" value="BudR_PBP2"/>
</dbReference>
<dbReference type="Proteomes" id="UP000333828">
    <property type="component" value="Unassembled WGS sequence"/>
</dbReference>
<evidence type="ECO:0000313" key="6">
    <source>
        <dbReference type="EMBL" id="VVE23176.1"/>
    </source>
</evidence>
<dbReference type="EMBL" id="CABPSI010000003">
    <property type="protein sequence ID" value="VVE23176.1"/>
    <property type="molecule type" value="Genomic_DNA"/>
</dbReference>
<dbReference type="InterPro" id="IPR036390">
    <property type="entry name" value="WH_DNA-bd_sf"/>
</dbReference>
<dbReference type="Pfam" id="PF00126">
    <property type="entry name" value="HTH_1"/>
    <property type="match status" value="1"/>
</dbReference>
<dbReference type="SUPFAM" id="SSF46785">
    <property type="entry name" value="Winged helix' DNA-binding domain"/>
    <property type="match status" value="1"/>
</dbReference>
<dbReference type="PANTHER" id="PTHR30346:SF30">
    <property type="entry name" value="SMALL NEUTRAL PROTEASE REGULATORY PROTEIN"/>
    <property type="match status" value="1"/>
</dbReference>
<keyword evidence="7" id="KW-1185">Reference proteome</keyword>
<evidence type="ECO:0000256" key="3">
    <source>
        <dbReference type="ARBA" id="ARBA00023125"/>
    </source>
</evidence>
<keyword evidence="3" id="KW-0238">DNA-binding</keyword>
<dbReference type="GO" id="GO:0003677">
    <property type="term" value="F:DNA binding"/>
    <property type="evidence" value="ECO:0007669"/>
    <property type="project" value="UniProtKB-KW"/>
</dbReference>
<evidence type="ECO:0000256" key="4">
    <source>
        <dbReference type="ARBA" id="ARBA00023163"/>
    </source>
</evidence>
<dbReference type="CDD" id="cd08451">
    <property type="entry name" value="PBP2_BudR"/>
    <property type="match status" value="1"/>
</dbReference>
<sequence>MANIDIRLLRYFIAVAETGHMTRAAERLGIGQPPLSQQIRVLETQLGVTLFERLPRGMALTDAGQAFLGDAYDVVRKLDQAVDDVRRVAAGVKGRLAVGFTSSSALHPFVPAVIRAFRADAPAVSLMLDESSTTELLDGLRDGQLDAVFIRQPLGDIAQIAIVPVLEEPMVLAVPSSHPLALKGRAGKAAVPLTALSAEKLILYRRRTGQGLYDAIIAACHGAGFSPHIEQEAPRLPSTLSLVAAGLGVSIVPASLMRMQVEGIVYRPLTPAPRAPLHFAYRDGVLAGPTARLLDHVRTAAKTGGWGDVSLLNEMSGESGRSGKRGR</sequence>
<dbReference type="PRINTS" id="PR00039">
    <property type="entry name" value="HTHLYSR"/>
</dbReference>
<dbReference type="PROSITE" id="PS50931">
    <property type="entry name" value="HTH_LYSR"/>
    <property type="match status" value="1"/>
</dbReference>
<feature type="domain" description="HTH lysR-type" evidence="5">
    <location>
        <begin position="4"/>
        <end position="61"/>
    </location>
</feature>
<dbReference type="PANTHER" id="PTHR30346">
    <property type="entry name" value="TRANSCRIPTIONAL DUAL REGULATOR HCAR-RELATED"/>
    <property type="match status" value="1"/>
</dbReference>
<dbReference type="SUPFAM" id="SSF53850">
    <property type="entry name" value="Periplasmic binding protein-like II"/>
    <property type="match status" value="1"/>
</dbReference>
<dbReference type="InterPro" id="IPR036388">
    <property type="entry name" value="WH-like_DNA-bd_sf"/>
</dbReference>
<dbReference type="FunFam" id="1.10.10.10:FF:000001">
    <property type="entry name" value="LysR family transcriptional regulator"/>
    <property type="match status" value="1"/>
</dbReference>
<keyword evidence="2" id="KW-0805">Transcription regulation</keyword>
<dbReference type="Pfam" id="PF03466">
    <property type="entry name" value="LysR_substrate"/>
    <property type="match status" value="1"/>
</dbReference>
<proteinExistence type="inferred from homology"/>
<dbReference type="RefSeq" id="WP_150684889.1">
    <property type="nucleotide sequence ID" value="NZ_CABPSI010000003.1"/>
</dbReference>
<dbReference type="Gene3D" id="3.40.190.10">
    <property type="entry name" value="Periplasmic binding protein-like II"/>
    <property type="match status" value="2"/>
</dbReference>
<dbReference type="InterPro" id="IPR000847">
    <property type="entry name" value="LysR_HTH_N"/>
</dbReference>
<evidence type="ECO:0000259" key="5">
    <source>
        <dbReference type="PROSITE" id="PS50931"/>
    </source>
</evidence>
<dbReference type="GO" id="GO:0003700">
    <property type="term" value="F:DNA-binding transcription factor activity"/>
    <property type="evidence" value="ECO:0007669"/>
    <property type="project" value="InterPro"/>
</dbReference>
<dbReference type="AlphaFoldDB" id="A0A5E4WJD7"/>
<dbReference type="GO" id="GO:0032993">
    <property type="term" value="C:protein-DNA complex"/>
    <property type="evidence" value="ECO:0007669"/>
    <property type="project" value="TreeGrafter"/>
</dbReference>
<evidence type="ECO:0000313" key="7">
    <source>
        <dbReference type="Proteomes" id="UP000333828"/>
    </source>
</evidence>
<accession>A0A5E4WJD7</accession>
<evidence type="ECO:0000256" key="2">
    <source>
        <dbReference type="ARBA" id="ARBA00023015"/>
    </source>
</evidence>